<dbReference type="GO" id="GO:0005391">
    <property type="term" value="F:P-type sodium:potassium-exchanging transporter activity"/>
    <property type="evidence" value="ECO:0007669"/>
    <property type="project" value="TreeGrafter"/>
</dbReference>
<dbReference type="GO" id="GO:0030007">
    <property type="term" value="P:intracellular potassium ion homeostasis"/>
    <property type="evidence" value="ECO:0007669"/>
    <property type="project" value="TreeGrafter"/>
</dbReference>
<keyword evidence="4" id="KW-0547">Nucleotide-binding</keyword>
<dbReference type="GO" id="GO:0005886">
    <property type="term" value="C:plasma membrane"/>
    <property type="evidence" value="ECO:0007669"/>
    <property type="project" value="TreeGrafter"/>
</dbReference>
<dbReference type="GO" id="GO:0006883">
    <property type="term" value="P:intracellular sodium ion homeostasis"/>
    <property type="evidence" value="ECO:0007669"/>
    <property type="project" value="TreeGrafter"/>
</dbReference>
<evidence type="ECO:0000256" key="9">
    <source>
        <dbReference type="SAM" id="Phobius"/>
    </source>
</evidence>
<feature type="transmembrane region" description="Helical" evidence="9">
    <location>
        <begin position="88"/>
        <end position="104"/>
    </location>
</feature>
<dbReference type="InterPro" id="IPR050510">
    <property type="entry name" value="Cation_transp_ATPase_P-type"/>
</dbReference>
<dbReference type="EMBL" id="MFLE01000024">
    <property type="protein sequence ID" value="OGG61240.1"/>
    <property type="molecule type" value="Genomic_DNA"/>
</dbReference>
<dbReference type="InterPro" id="IPR023298">
    <property type="entry name" value="ATPase_P-typ_TM_dom_sf"/>
</dbReference>
<dbReference type="SMART" id="SM00831">
    <property type="entry name" value="Cation_ATPase_N"/>
    <property type="match status" value="1"/>
</dbReference>
<sequence length="881" mass="95092">MKEKHLLVTRAWTKNVHEVTQEARADTTHGLTTLEATERLRIYGANVLDATKERSPFMLFVRQFMNPLAIILLITSGVTLMLGEYLDASVIALALTTSVVLSFYQEYKADQATRALATYLETRVRVVRDGVDHEINAREVSVGDLMVLHAGERVPADAYILDTNDCSIDESILTGESLPTEKQAGVLPDATPLSDRKNMLYGGTFVSEGTVRAVVVATGMHTEFGAIARQVMAADEEKTPLQKAMGQIGWYVTIVTFVLVVLVYGLGVMRGMEHFEIFLIAVAIAVSAIPEALSPGVTAVLAVGVERIAKRKGIVRSLLAAETLGSATVIITDKTGTLTEGKMELVDAYTLRDLLADAVPIAAGDASKKTLISLALNNVSAFIENPDAPSGEWVLNGHPLEAGIIRAAAGLGTHDIPAILRAVDAVKLFNSRDKFSVSRAMRTSDDSLVGMPEGEVEIALGAPDILLARSDMPAHEREEALKRIHALTYEGKRIVGLAVRPVLQEGHTHAAFDGFTFAGLLVFYDPLRAPVRAAVHDIAETGVRVIMATGDLPGTAHAIANQLGWNVDAAHILTGSDVARMNDEELVDAVAHARVFARMTPDDKYRIITALQSRGEVVAMLGDGVNDAPSIKHANVGVAIGSGTDVAKGVADLVLLKDDFTTVKAAIDEGKLILANIRKIFIYLMSDNFDELVLLGGAMIFAAPLPLTALQIIWVNFVTASIPAVAFAFDTEHGGGNGARGRGVLNRDVVVLTFIVGIMTSFALLALYLVLYTFANLDEAHLNTFMFFCFSSYSLAFAYSLRNIHKPLHEYDVFSNRVLNVGVLLGVAALAATIYYPPLQKVFDTVSLSLPWVFAAILWVVVNVVIVEIAKLYLRRDIKAS</sequence>
<dbReference type="SUPFAM" id="SSF81665">
    <property type="entry name" value="Calcium ATPase, transmembrane domain M"/>
    <property type="match status" value="1"/>
</dbReference>
<evidence type="ECO:0000256" key="7">
    <source>
        <dbReference type="ARBA" id="ARBA00022989"/>
    </source>
</evidence>
<keyword evidence="6" id="KW-1278">Translocase</keyword>
<dbReference type="Pfam" id="PF00689">
    <property type="entry name" value="Cation_ATPase_C"/>
    <property type="match status" value="1"/>
</dbReference>
<evidence type="ECO:0000313" key="12">
    <source>
        <dbReference type="Proteomes" id="UP000176511"/>
    </source>
</evidence>
<dbReference type="Gene3D" id="2.70.150.10">
    <property type="entry name" value="Calcium-transporting ATPase, cytoplasmic transduction domain A"/>
    <property type="match status" value="1"/>
</dbReference>
<dbReference type="InterPro" id="IPR001757">
    <property type="entry name" value="P_typ_ATPase"/>
</dbReference>
<dbReference type="GO" id="GO:0016887">
    <property type="term" value="F:ATP hydrolysis activity"/>
    <property type="evidence" value="ECO:0007669"/>
    <property type="project" value="InterPro"/>
</dbReference>
<dbReference type="SUPFAM" id="SSF81653">
    <property type="entry name" value="Calcium ATPase, transduction domain A"/>
    <property type="match status" value="1"/>
</dbReference>
<dbReference type="Gene3D" id="3.40.1110.10">
    <property type="entry name" value="Calcium-transporting ATPase, cytoplasmic domain N"/>
    <property type="match status" value="1"/>
</dbReference>
<evidence type="ECO:0000256" key="8">
    <source>
        <dbReference type="ARBA" id="ARBA00023136"/>
    </source>
</evidence>
<evidence type="ECO:0000313" key="11">
    <source>
        <dbReference type="EMBL" id="OGG61240.1"/>
    </source>
</evidence>
<dbReference type="Gene3D" id="3.40.50.1000">
    <property type="entry name" value="HAD superfamily/HAD-like"/>
    <property type="match status" value="1"/>
</dbReference>
<name>A0A1F6DIU1_9BACT</name>
<dbReference type="STRING" id="1798491.A3C87_01670"/>
<keyword evidence="7 9" id="KW-1133">Transmembrane helix</keyword>
<dbReference type="GO" id="GO:1990573">
    <property type="term" value="P:potassium ion import across plasma membrane"/>
    <property type="evidence" value="ECO:0007669"/>
    <property type="project" value="TreeGrafter"/>
</dbReference>
<feature type="transmembrane region" description="Helical" evidence="9">
    <location>
        <begin position="818"/>
        <end position="837"/>
    </location>
</feature>
<dbReference type="SFLD" id="SFLDF00027">
    <property type="entry name" value="p-type_atpase"/>
    <property type="match status" value="1"/>
</dbReference>
<dbReference type="InterPro" id="IPR006068">
    <property type="entry name" value="ATPase_P-typ_cation-transptr_C"/>
</dbReference>
<evidence type="ECO:0000256" key="5">
    <source>
        <dbReference type="ARBA" id="ARBA00022840"/>
    </source>
</evidence>
<dbReference type="PROSITE" id="PS00154">
    <property type="entry name" value="ATPASE_E1_E2"/>
    <property type="match status" value="1"/>
</dbReference>
<dbReference type="PANTHER" id="PTHR43294:SF20">
    <property type="entry name" value="P-TYPE ATPASE"/>
    <property type="match status" value="1"/>
</dbReference>
<dbReference type="GO" id="GO:1902600">
    <property type="term" value="P:proton transmembrane transport"/>
    <property type="evidence" value="ECO:0007669"/>
    <property type="project" value="TreeGrafter"/>
</dbReference>
<evidence type="ECO:0000256" key="3">
    <source>
        <dbReference type="ARBA" id="ARBA00022692"/>
    </source>
</evidence>
<dbReference type="Pfam" id="PF00702">
    <property type="entry name" value="Hydrolase"/>
    <property type="match status" value="1"/>
</dbReference>
<feature type="transmembrane region" description="Helical" evidence="9">
    <location>
        <begin position="849"/>
        <end position="874"/>
    </location>
</feature>
<comment type="caution">
    <text evidence="11">The sequence shown here is derived from an EMBL/GenBank/DDBJ whole genome shotgun (WGS) entry which is preliminary data.</text>
</comment>
<comment type="subcellular location">
    <subcellularLocation>
        <location evidence="1">Membrane</location>
        <topology evidence="1">Multi-pass membrane protein</topology>
    </subcellularLocation>
</comment>
<organism evidence="11 12">
    <name type="scientific">Candidatus Kaiserbacteria bacterium RIFCSPHIGHO2_02_FULL_49_34</name>
    <dbReference type="NCBI Taxonomy" id="1798491"/>
    <lineage>
        <taxon>Bacteria</taxon>
        <taxon>Candidatus Kaiseribacteriota</taxon>
    </lineage>
</organism>
<feature type="transmembrane region" description="Helical" evidence="9">
    <location>
        <begin position="680"/>
        <end position="703"/>
    </location>
</feature>
<dbReference type="InterPro" id="IPR004014">
    <property type="entry name" value="ATPase_P-typ_cation-transptr_N"/>
</dbReference>
<keyword evidence="8 9" id="KW-0472">Membrane</keyword>
<evidence type="ECO:0000256" key="6">
    <source>
        <dbReference type="ARBA" id="ARBA00022967"/>
    </source>
</evidence>
<protein>
    <recommendedName>
        <fullName evidence="10">Cation-transporting P-type ATPase N-terminal domain-containing protein</fullName>
    </recommendedName>
</protein>
<dbReference type="InterPro" id="IPR023299">
    <property type="entry name" value="ATPase_P-typ_cyto_dom_N"/>
</dbReference>
<keyword evidence="5" id="KW-0067">ATP-binding</keyword>
<evidence type="ECO:0000256" key="1">
    <source>
        <dbReference type="ARBA" id="ARBA00004141"/>
    </source>
</evidence>
<feature type="transmembrane region" description="Helical" evidence="9">
    <location>
        <begin position="248"/>
        <end position="266"/>
    </location>
</feature>
<feature type="transmembrane region" description="Helical" evidence="9">
    <location>
        <begin position="278"/>
        <end position="303"/>
    </location>
</feature>
<dbReference type="GO" id="GO:0036376">
    <property type="term" value="P:sodium ion export across plasma membrane"/>
    <property type="evidence" value="ECO:0007669"/>
    <property type="project" value="TreeGrafter"/>
</dbReference>
<dbReference type="InterPro" id="IPR059000">
    <property type="entry name" value="ATPase_P-type_domA"/>
</dbReference>
<keyword evidence="3 9" id="KW-0812">Transmembrane</keyword>
<dbReference type="GO" id="GO:0005524">
    <property type="term" value="F:ATP binding"/>
    <property type="evidence" value="ECO:0007669"/>
    <property type="project" value="UniProtKB-KW"/>
</dbReference>
<feature type="transmembrane region" description="Helical" evidence="9">
    <location>
        <begin position="709"/>
        <end position="729"/>
    </location>
</feature>
<dbReference type="NCBIfam" id="TIGR01494">
    <property type="entry name" value="ATPase_P-type"/>
    <property type="match status" value="2"/>
</dbReference>
<reference evidence="11 12" key="1">
    <citation type="journal article" date="2016" name="Nat. Commun.">
        <title>Thousands of microbial genomes shed light on interconnected biogeochemical processes in an aquifer system.</title>
        <authorList>
            <person name="Anantharaman K."/>
            <person name="Brown C.T."/>
            <person name="Hug L.A."/>
            <person name="Sharon I."/>
            <person name="Castelle C.J."/>
            <person name="Probst A.J."/>
            <person name="Thomas B.C."/>
            <person name="Singh A."/>
            <person name="Wilkins M.J."/>
            <person name="Karaoz U."/>
            <person name="Brodie E.L."/>
            <person name="Williams K.H."/>
            <person name="Hubbard S.S."/>
            <person name="Banfield J.F."/>
        </authorList>
    </citation>
    <scope>NUCLEOTIDE SEQUENCE [LARGE SCALE GENOMIC DNA]</scope>
</reference>
<feature type="transmembrane region" description="Helical" evidence="9">
    <location>
        <begin position="64"/>
        <end position="82"/>
    </location>
</feature>
<dbReference type="InterPro" id="IPR008250">
    <property type="entry name" value="ATPase_P-typ_transduc_dom_A_sf"/>
</dbReference>
<dbReference type="InterPro" id="IPR036412">
    <property type="entry name" value="HAD-like_sf"/>
</dbReference>
<dbReference type="InterPro" id="IPR018303">
    <property type="entry name" value="ATPase_P-typ_P_site"/>
</dbReference>
<dbReference type="AlphaFoldDB" id="A0A1F6DIU1"/>
<dbReference type="InterPro" id="IPR023214">
    <property type="entry name" value="HAD_sf"/>
</dbReference>
<dbReference type="Pfam" id="PF00690">
    <property type="entry name" value="Cation_ATPase_N"/>
    <property type="match status" value="1"/>
</dbReference>
<dbReference type="PANTHER" id="PTHR43294">
    <property type="entry name" value="SODIUM/POTASSIUM-TRANSPORTING ATPASE SUBUNIT ALPHA"/>
    <property type="match status" value="1"/>
</dbReference>
<dbReference type="SFLD" id="SFLDG00002">
    <property type="entry name" value="C1.7:_P-type_atpase_like"/>
    <property type="match status" value="1"/>
</dbReference>
<evidence type="ECO:0000256" key="2">
    <source>
        <dbReference type="ARBA" id="ARBA00005675"/>
    </source>
</evidence>
<dbReference type="SFLD" id="SFLDS00003">
    <property type="entry name" value="Haloacid_Dehalogenase"/>
    <property type="match status" value="1"/>
</dbReference>
<dbReference type="SUPFAM" id="SSF56784">
    <property type="entry name" value="HAD-like"/>
    <property type="match status" value="1"/>
</dbReference>
<feature type="domain" description="Cation-transporting P-type ATPase N-terminal" evidence="10">
    <location>
        <begin position="10"/>
        <end position="84"/>
    </location>
</feature>
<comment type="similarity">
    <text evidence="2">Belongs to the cation transport ATPase (P-type) (TC 3.A.3) family. Type IIA subfamily.</text>
</comment>
<dbReference type="Pfam" id="PF00122">
    <property type="entry name" value="E1-E2_ATPase"/>
    <property type="match status" value="1"/>
</dbReference>
<evidence type="ECO:0000256" key="4">
    <source>
        <dbReference type="ARBA" id="ARBA00022741"/>
    </source>
</evidence>
<dbReference type="Gene3D" id="1.20.1110.10">
    <property type="entry name" value="Calcium-transporting ATPase, transmembrane domain"/>
    <property type="match status" value="1"/>
</dbReference>
<dbReference type="InterPro" id="IPR044492">
    <property type="entry name" value="P_typ_ATPase_HD_dom"/>
</dbReference>
<accession>A0A1F6DIU1</accession>
<dbReference type="Proteomes" id="UP000176511">
    <property type="component" value="Unassembled WGS sequence"/>
</dbReference>
<proteinExistence type="inferred from homology"/>
<feature type="transmembrane region" description="Helical" evidence="9">
    <location>
        <begin position="780"/>
        <end position="798"/>
    </location>
</feature>
<evidence type="ECO:0000259" key="10">
    <source>
        <dbReference type="SMART" id="SM00831"/>
    </source>
</evidence>
<gene>
    <name evidence="11" type="ORF">A3C87_01670</name>
</gene>
<feature type="transmembrane region" description="Helical" evidence="9">
    <location>
        <begin position="749"/>
        <end position="774"/>
    </location>
</feature>
<dbReference type="PRINTS" id="PR00119">
    <property type="entry name" value="CATATPASE"/>
</dbReference>